<dbReference type="GO" id="GO:0005737">
    <property type="term" value="C:cytoplasm"/>
    <property type="evidence" value="ECO:0007669"/>
    <property type="project" value="TreeGrafter"/>
</dbReference>
<sequence>MAAQRIHLVRHGEVENPNGLLYGRLPGFGLSELGARMARVTAEDLHARAVPATRLVVSPLQRTRESAAPIAELFGLEPVIDERVIEPTNAFEGRRMTGKYGALRRPGSWPKLVNPLRPSWGEAYKSIVARMREAVLDGAELADGGDVIVVSHQLPIWMVHRALSKEPLPHNPKHRRCSLSSITTLEYHPATGFVEADYREPAAQELSAATDEGAV</sequence>
<accession>A0A7J5B1J7</accession>
<evidence type="ECO:0000313" key="1">
    <source>
        <dbReference type="EMBL" id="KAB1637803.1"/>
    </source>
</evidence>
<dbReference type="EMBL" id="WBJX01000003">
    <property type="protein sequence ID" value="KAB1637803.1"/>
    <property type="molecule type" value="Genomic_DNA"/>
</dbReference>
<name>A0A7J5B1J7_9MICO</name>
<dbReference type="OrthoDB" id="3215466at2"/>
<dbReference type="InterPro" id="IPR029033">
    <property type="entry name" value="His_PPase_superfam"/>
</dbReference>
<proteinExistence type="predicted"/>
<dbReference type="GO" id="GO:0016791">
    <property type="term" value="F:phosphatase activity"/>
    <property type="evidence" value="ECO:0007669"/>
    <property type="project" value="TreeGrafter"/>
</dbReference>
<comment type="caution">
    <text evidence="1">The sequence shown here is derived from an EMBL/GenBank/DDBJ whole genome shotgun (WGS) entry which is preliminary data.</text>
</comment>
<dbReference type="InterPro" id="IPR050275">
    <property type="entry name" value="PGM_Phosphatase"/>
</dbReference>
<keyword evidence="2" id="KW-1185">Reference proteome</keyword>
<dbReference type="PANTHER" id="PTHR48100">
    <property type="entry name" value="BROAD-SPECIFICITY PHOSPHATASE YOR283W-RELATED"/>
    <property type="match status" value="1"/>
</dbReference>
<dbReference type="InterPro" id="IPR013078">
    <property type="entry name" value="His_Pase_superF_clade-1"/>
</dbReference>
<dbReference type="PANTHER" id="PTHR48100:SF51">
    <property type="entry name" value="PHOSPHOGLYCERATE MUTASE"/>
    <property type="match status" value="1"/>
</dbReference>
<protein>
    <submittedName>
        <fullName evidence="1">Histidine phosphatase family protein</fullName>
    </submittedName>
</protein>
<gene>
    <name evidence="1" type="ORF">F8O03_11455</name>
</gene>
<organism evidence="1 2">
    <name type="scientific">Pseudoclavibacter terrae</name>
    <dbReference type="NCBI Taxonomy" id="1530195"/>
    <lineage>
        <taxon>Bacteria</taxon>
        <taxon>Bacillati</taxon>
        <taxon>Actinomycetota</taxon>
        <taxon>Actinomycetes</taxon>
        <taxon>Micrococcales</taxon>
        <taxon>Microbacteriaceae</taxon>
        <taxon>Pseudoclavibacter</taxon>
    </lineage>
</organism>
<dbReference type="Pfam" id="PF00300">
    <property type="entry name" value="His_Phos_1"/>
    <property type="match status" value="1"/>
</dbReference>
<dbReference type="RefSeq" id="WP_104310883.1">
    <property type="nucleotide sequence ID" value="NZ_CANKVH010000016.1"/>
</dbReference>
<dbReference type="AlphaFoldDB" id="A0A7J5B1J7"/>
<dbReference type="SMART" id="SM00855">
    <property type="entry name" value="PGAM"/>
    <property type="match status" value="1"/>
</dbReference>
<dbReference type="CDD" id="cd07067">
    <property type="entry name" value="HP_PGM_like"/>
    <property type="match status" value="1"/>
</dbReference>
<dbReference type="Gene3D" id="3.40.50.1240">
    <property type="entry name" value="Phosphoglycerate mutase-like"/>
    <property type="match status" value="1"/>
</dbReference>
<reference evidence="1 2" key="1">
    <citation type="submission" date="2019-09" db="EMBL/GenBank/DDBJ databases">
        <title>Phylogeny of genus Pseudoclavibacter and closely related genus.</title>
        <authorList>
            <person name="Li Y."/>
        </authorList>
    </citation>
    <scope>NUCLEOTIDE SEQUENCE [LARGE SCALE GENOMIC DNA]</scope>
    <source>
        <strain evidence="1 2">THG-MD12</strain>
    </source>
</reference>
<dbReference type="SUPFAM" id="SSF53254">
    <property type="entry name" value="Phosphoglycerate mutase-like"/>
    <property type="match status" value="1"/>
</dbReference>
<dbReference type="Proteomes" id="UP000490386">
    <property type="component" value="Unassembled WGS sequence"/>
</dbReference>
<evidence type="ECO:0000313" key="2">
    <source>
        <dbReference type="Proteomes" id="UP000490386"/>
    </source>
</evidence>